<sequence>MANFRDIIFAVIENLDKLPEKFAKKLVKCQNVILPLTVKKKIWEIDEKSFDREINRILKIYCDSANSNYKKIYHKKFVFPKSRRKVNTNLQILVETIKNSQILSSKLIYNLEQIYFKNFDRLVMTLRFDAIMGLNDNGQQNLQKIDYCYNFIRCIDDCITENRADSSHLDNLKNVVLSVPEDKNLVAKMAAVASNPLLRSFLCKAILHRINVVVSKQQLPKKDLALIFFSQLLLFSLENKNIIKEEISVYPKVIFYQISLFLTDLIKFSKTNF</sequence>
<protein>
    <submittedName>
        <fullName evidence="1">Uncharacterized protein</fullName>
    </submittedName>
</protein>
<organism evidence="1 2">
    <name type="scientific">Bonamia ostreae</name>
    <dbReference type="NCBI Taxonomy" id="126728"/>
    <lineage>
        <taxon>Eukaryota</taxon>
        <taxon>Sar</taxon>
        <taxon>Rhizaria</taxon>
        <taxon>Endomyxa</taxon>
        <taxon>Ascetosporea</taxon>
        <taxon>Haplosporida</taxon>
        <taxon>Bonamia</taxon>
    </lineage>
</organism>
<dbReference type="PANTHER" id="PTHR13503:SF3">
    <property type="entry name" value="NEGATIVE ELONGATION FACTOR B"/>
    <property type="match status" value="1"/>
</dbReference>
<keyword evidence="2" id="KW-1185">Reference proteome</keyword>
<dbReference type="Proteomes" id="UP001439008">
    <property type="component" value="Unassembled WGS sequence"/>
</dbReference>
<dbReference type="InterPro" id="IPR010405">
    <property type="entry name" value="COBRA1"/>
</dbReference>
<proteinExistence type="predicted"/>
<gene>
    <name evidence="1" type="ORF">MHBO_002286</name>
</gene>
<dbReference type="PANTHER" id="PTHR13503">
    <property type="entry name" value="NEGATIVE ELONGATION FACTOR COMPLEX MEMBER B"/>
    <property type="match status" value="1"/>
</dbReference>
<evidence type="ECO:0000313" key="2">
    <source>
        <dbReference type="Proteomes" id="UP001439008"/>
    </source>
</evidence>
<dbReference type="Pfam" id="PF06209">
    <property type="entry name" value="COBRA1"/>
    <property type="match status" value="1"/>
</dbReference>
<reference evidence="1 2" key="1">
    <citation type="journal article" date="2024" name="BMC Biol.">
        <title>Comparative genomics of Ascetosporea gives new insight into the evolutionary basis for animal parasitism in Rhizaria.</title>
        <authorList>
            <person name="Hiltunen Thoren M."/>
            <person name="Onut-Brannstrom I."/>
            <person name="Alfjorden A."/>
            <person name="Peckova H."/>
            <person name="Swords F."/>
            <person name="Hooper C."/>
            <person name="Holzer A.S."/>
            <person name="Bass D."/>
            <person name="Burki F."/>
        </authorList>
    </citation>
    <scope>NUCLEOTIDE SEQUENCE [LARGE SCALE GENOMIC DNA]</scope>
    <source>
        <strain evidence="1">20-A016</strain>
    </source>
</reference>
<feature type="non-terminal residue" evidence="1">
    <location>
        <position position="273"/>
    </location>
</feature>
<name>A0ABV2AML4_9EUKA</name>
<evidence type="ECO:0000313" key="1">
    <source>
        <dbReference type="EMBL" id="MES1920633.1"/>
    </source>
</evidence>
<comment type="caution">
    <text evidence="1">The sequence shown here is derived from an EMBL/GenBank/DDBJ whole genome shotgun (WGS) entry which is preliminary data.</text>
</comment>
<accession>A0ABV2AML4</accession>
<dbReference type="EMBL" id="JBDODL010000779">
    <property type="protein sequence ID" value="MES1920633.1"/>
    <property type="molecule type" value="Genomic_DNA"/>
</dbReference>